<dbReference type="InParanoid" id="A0A4W3H2N0"/>
<dbReference type="InterPro" id="IPR011024">
    <property type="entry name" value="G_crystallin-like"/>
</dbReference>
<keyword evidence="5" id="KW-1185">Reference proteome</keyword>
<sequence>MLPRYILYKGKQRPFLKGNCKIFTDTVPTLTKYGFMNMARSLKVEGNPWVAFDDESFRGNFKIFKEGDHTNLGTFAQCISSIQEITVCLENPEIVLYEHVNYYGKAVSIFEVTRDMKGTGLDDVVSSHKVKKGAWILYKNTGLRGTRMFTTENHPNHCYLGWNDQMSSLKPVTDEDCEKPQ</sequence>
<reference evidence="5" key="2">
    <citation type="journal article" date="2007" name="PLoS Biol.">
        <title>Survey sequencing and comparative analysis of the elephant shark (Callorhinchus milii) genome.</title>
        <authorList>
            <person name="Venkatesh B."/>
            <person name="Kirkness E.F."/>
            <person name="Loh Y.H."/>
            <person name="Halpern A.L."/>
            <person name="Lee A.P."/>
            <person name="Johnson J."/>
            <person name="Dandona N."/>
            <person name="Viswanathan L.D."/>
            <person name="Tay A."/>
            <person name="Venter J.C."/>
            <person name="Strausberg R.L."/>
            <person name="Brenner S."/>
        </authorList>
    </citation>
    <scope>NUCLEOTIDE SEQUENCE [LARGE SCALE GENOMIC DNA]</scope>
</reference>
<evidence type="ECO:0000313" key="5">
    <source>
        <dbReference type="Proteomes" id="UP000314986"/>
    </source>
</evidence>
<dbReference type="PANTHER" id="PTHR11818">
    <property type="entry name" value="BETA/GAMMA CRYSTALLIN"/>
    <property type="match status" value="1"/>
</dbReference>
<dbReference type="InterPro" id="IPR001064">
    <property type="entry name" value="Beta/gamma_crystallin"/>
</dbReference>
<reference evidence="5" key="3">
    <citation type="journal article" date="2014" name="Nature">
        <title>Elephant shark genome provides unique insights into gnathostome evolution.</title>
        <authorList>
            <consortium name="International Elephant Shark Genome Sequencing Consortium"/>
            <person name="Venkatesh B."/>
            <person name="Lee A.P."/>
            <person name="Ravi V."/>
            <person name="Maurya A.K."/>
            <person name="Lian M.M."/>
            <person name="Swann J.B."/>
            <person name="Ohta Y."/>
            <person name="Flajnik M.F."/>
            <person name="Sutoh Y."/>
            <person name="Kasahara M."/>
            <person name="Hoon S."/>
            <person name="Gangu V."/>
            <person name="Roy S.W."/>
            <person name="Irimia M."/>
            <person name="Korzh V."/>
            <person name="Kondrychyn I."/>
            <person name="Lim Z.W."/>
            <person name="Tay B.H."/>
            <person name="Tohari S."/>
            <person name="Kong K.W."/>
            <person name="Ho S."/>
            <person name="Lorente-Galdos B."/>
            <person name="Quilez J."/>
            <person name="Marques-Bonet T."/>
            <person name="Raney B.J."/>
            <person name="Ingham P.W."/>
            <person name="Tay A."/>
            <person name="Hillier L.W."/>
            <person name="Minx P."/>
            <person name="Boehm T."/>
            <person name="Wilson R.K."/>
            <person name="Brenner S."/>
            <person name="Warren W.C."/>
        </authorList>
    </citation>
    <scope>NUCLEOTIDE SEQUENCE [LARGE SCALE GENOMIC DNA]</scope>
</reference>
<dbReference type="Pfam" id="PF00030">
    <property type="entry name" value="Crystall"/>
    <property type="match status" value="2"/>
</dbReference>
<feature type="domain" description="Beta/gamma crystallin 'Greek key'" evidence="3">
    <location>
        <begin position="4"/>
        <end position="85"/>
    </location>
</feature>
<evidence type="ECO:0000256" key="2">
    <source>
        <dbReference type="ARBA" id="ARBA00022737"/>
    </source>
</evidence>
<accession>A0A4W3H2N0</accession>
<feature type="domain" description="Beta/gamma crystallin 'Greek key'" evidence="3">
    <location>
        <begin position="93"/>
        <end position="172"/>
    </location>
</feature>
<evidence type="ECO:0000259" key="3">
    <source>
        <dbReference type="SMART" id="SM00247"/>
    </source>
</evidence>
<evidence type="ECO:0000256" key="1">
    <source>
        <dbReference type="ARBA" id="ARBA00009646"/>
    </source>
</evidence>
<dbReference type="Gene3D" id="2.60.20.10">
    <property type="entry name" value="Crystallins"/>
    <property type="match status" value="2"/>
</dbReference>
<dbReference type="GeneTree" id="ENSGT01000000217556"/>
<dbReference type="GO" id="GO:0002088">
    <property type="term" value="P:lens development in camera-type eye"/>
    <property type="evidence" value="ECO:0007669"/>
    <property type="project" value="TreeGrafter"/>
</dbReference>
<dbReference type="Ensembl" id="ENSCMIT00000004490.1">
    <property type="protein sequence ID" value="ENSCMIP00000004329.1"/>
    <property type="gene ID" value="ENSCMIG00000002586.1"/>
</dbReference>
<comment type="similarity">
    <text evidence="1">Belongs to the beta/gamma-crystallin family.</text>
</comment>
<name>A0A4W3H2N0_CALMI</name>
<dbReference type="OMA" id="GKQRVFQ"/>
<keyword evidence="2" id="KW-0677">Repeat</keyword>
<dbReference type="GO" id="GO:0007601">
    <property type="term" value="P:visual perception"/>
    <property type="evidence" value="ECO:0007669"/>
    <property type="project" value="TreeGrafter"/>
</dbReference>
<dbReference type="AlphaFoldDB" id="A0A4W3H2N0"/>
<evidence type="ECO:0000313" key="4">
    <source>
        <dbReference type="Ensembl" id="ENSCMIP00000004329.1"/>
    </source>
</evidence>
<reference evidence="5" key="1">
    <citation type="journal article" date="2006" name="Science">
        <title>Ancient noncoding elements conserved in the human genome.</title>
        <authorList>
            <person name="Venkatesh B."/>
            <person name="Kirkness E.F."/>
            <person name="Loh Y.H."/>
            <person name="Halpern A.L."/>
            <person name="Lee A.P."/>
            <person name="Johnson J."/>
            <person name="Dandona N."/>
            <person name="Viswanathan L.D."/>
            <person name="Tay A."/>
            <person name="Venter J.C."/>
            <person name="Strausberg R.L."/>
            <person name="Brenner S."/>
        </authorList>
    </citation>
    <scope>NUCLEOTIDE SEQUENCE [LARGE SCALE GENOMIC DNA]</scope>
</reference>
<dbReference type="Proteomes" id="UP000314986">
    <property type="component" value="Unassembled WGS sequence"/>
</dbReference>
<dbReference type="SUPFAM" id="SSF49695">
    <property type="entry name" value="gamma-Crystallin-like"/>
    <property type="match status" value="1"/>
</dbReference>
<organism evidence="4 5">
    <name type="scientific">Callorhinchus milii</name>
    <name type="common">Ghost shark</name>
    <dbReference type="NCBI Taxonomy" id="7868"/>
    <lineage>
        <taxon>Eukaryota</taxon>
        <taxon>Metazoa</taxon>
        <taxon>Chordata</taxon>
        <taxon>Craniata</taxon>
        <taxon>Vertebrata</taxon>
        <taxon>Chondrichthyes</taxon>
        <taxon>Holocephali</taxon>
        <taxon>Chimaeriformes</taxon>
        <taxon>Callorhinchidae</taxon>
        <taxon>Callorhinchus</taxon>
    </lineage>
</organism>
<proteinExistence type="inferred from homology"/>
<reference evidence="4" key="5">
    <citation type="submission" date="2025-09" db="UniProtKB">
        <authorList>
            <consortium name="Ensembl"/>
        </authorList>
    </citation>
    <scope>IDENTIFICATION</scope>
</reference>
<dbReference type="SMART" id="SM00247">
    <property type="entry name" value="XTALbg"/>
    <property type="match status" value="2"/>
</dbReference>
<dbReference type="GO" id="GO:0005212">
    <property type="term" value="F:structural constituent of eye lens"/>
    <property type="evidence" value="ECO:0007669"/>
    <property type="project" value="TreeGrafter"/>
</dbReference>
<dbReference type="PANTHER" id="PTHR11818:SF103">
    <property type="entry name" value="BETA_GAMMA CRYSTALLIN 'GREEK KEY' DOMAIN-CONTAINING PROTEIN"/>
    <property type="match status" value="1"/>
</dbReference>
<reference evidence="4" key="4">
    <citation type="submission" date="2025-08" db="UniProtKB">
        <authorList>
            <consortium name="Ensembl"/>
        </authorList>
    </citation>
    <scope>IDENTIFICATION</scope>
</reference>
<dbReference type="InterPro" id="IPR050252">
    <property type="entry name" value="Beta/Gamma-Crystallin"/>
</dbReference>
<protein>
    <recommendedName>
        <fullName evidence="3">Beta/gamma crystallin 'Greek key' domain-containing protein</fullName>
    </recommendedName>
</protein>